<dbReference type="GO" id="GO:0005737">
    <property type="term" value="C:cytoplasm"/>
    <property type="evidence" value="ECO:0007669"/>
    <property type="project" value="UniProtKB-SubCell"/>
</dbReference>
<dbReference type="RefSeq" id="WP_369057911.1">
    <property type="nucleotide sequence ID" value="NZ_CP158375.1"/>
</dbReference>
<dbReference type="EC" id="2.3.1.286" evidence="3"/>
<dbReference type="InterPro" id="IPR029035">
    <property type="entry name" value="DHS-like_NAD/FAD-binding_dom"/>
</dbReference>
<comment type="subcellular location">
    <subcellularLocation>
        <location evidence="3">Cytoplasm</location>
    </subcellularLocation>
</comment>
<dbReference type="GO" id="GO:0070403">
    <property type="term" value="F:NAD+ binding"/>
    <property type="evidence" value="ECO:0007669"/>
    <property type="project" value="UniProtKB-UniRule"/>
</dbReference>
<dbReference type="GO" id="GO:0008270">
    <property type="term" value="F:zinc ion binding"/>
    <property type="evidence" value="ECO:0007669"/>
    <property type="project" value="UniProtKB-UniRule"/>
</dbReference>
<dbReference type="GO" id="GO:0017136">
    <property type="term" value="F:histone deacetylase activity, NAD-dependent"/>
    <property type="evidence" value="ECO:0007669"/>
    <property type="project" value="TreeGrafter"/>
</dbReference>
<dbReference type="InterPro" id="IPR026590">
    <property type="entry name" value="Ssirtuin_cat_dom"/>
</dbReference>
<feature type="binding site" evidence="3 4">
    <location>
        <position position="123"/>
    </location>
    <ligand>
        <name>Zn(2+)</name>
        <dbReference type="ChEBI" id="CHEBI:29105"/>
    </ligand>
</feature>
<feature type="domain" description="Deacetylase sirtuin-type" evidence="5">
    <location>
        <begin position="1"/>
        <end position="240"/>
    </location>
</feature>
<dbReference type="GO" id="GO:0036054">
    <property type="term" value="F:protein-malonyllysine demalonylase activity"/>
    <property type="evidence" value="ECO:0007669"/>
    <property type="project" value="InterPro"/>
</dbReference>
<comment type="caution">
    <text evidence="3">Lacks conserved residue(s) required for the propagation of feature annotation.</text>
</comment>
<keyword evidence="3 4" id="KW-0479">Metal-binding</keyword>
<dbReference type="PROSITE" id="PS50305">
    <property type="entry name" value="SIRTUIN"/>
    <property type="match status" value="1"/>
</dbReference>
<dbReference type="InterPro" id="IPR027546">
    <property type="entry name" value="Sirtuin_class_III"/>
</dbReference>
<evidence type="ECO:0000256" key="1">
    <source>
        <dbReference type="ARBA" id="ARBA00022679"/>
    </source>
</evidence>
<comment type="catalytic activity">
    <reaction evidence="3">
        <text>N(6)-succinyl-L-lysyl-[protein] + NAD(+) + H2O = 2''-O-succinyl-ADP-D-ribose + nicotinamide + L-lysyl-[protein]</text>
        <dbReference type="Rhea" id="RHEA:47668"/>
        <dbReference type="Rhea" id="RHEA-COMP:9752"/>
        <dbReference type="Rhea" id="RHEA-COMP:11877"/>
        <dbReference type="ChEBI" id="CHEBI:15377"/>
        <dbReference type="ChEBI" id="CHEBI:17154"/>
        <dbReference type="ChEBI" id="CHEBI:29969"/>
        <dbReference type="ChEBI" id="CHEBI:57540"/>
        <dbReference type="ChEBI" id="CHEBI:87830"/>
        <dbReference type="ChEBI" id="CHEBI:87832"/>
    </reaction>
</comment>
<feature type="binding site" evidence="3 4">
    <location>
        <position position="126"/>
    </location>
    <ligand>
        <name>Zn(2+)</name>
        <dbReference type="ChEBI" id="CHEBI:29105"/>
    </ligand>
</feature>
<dbReference type="Gene3D" id="3.40.50.1220">
    <property type="entry name" value="TPP-binding domain"/>
    <property type="match status" value="1"/>
</dbReference>
<evidence type="ECO:0000256" key="4">
    <source>
        <dbReference type="PROSITE-ProRule" id="PRU00236"/>
    </source>
</evidence>
<dbReference type="CDD" id="cd01412">
    <property type="entry name" value="SIRT5_Af1_CobB"/>
    <property type="match status" value="1"/>
</dbReference>
<name>A0AB39KMU6_9CAUL</name>
<feature type="binding site" evidence="3">
    <location>
        <position position="62"/>
    </location>
    <ligand>
        <name>substrate</name>
    </ligand>
</feature>
<dbReference type="PANTHER" id="PTHR11085">
    <property type="entry name" value="NAD-DEPENDENT PROTEIN DEACYLASE SIRTUIN-5, MITOCHONDRIAL-RELATED"/>
    <property type="match status" value="1"/>
</dbReference>
<keyword evidence="6" id="KW-0012">Acyltransferase</keyword>
<comment type="similarity">
    <text evidence="3">Belongs to the sirtuin family. Class III subfamily.</text>
</comment>
<keyword evidence="1 6" id="KW-0808">Transferase</keyword>
<feature type="active site" description="Proton acceptor" evidence="3 4">
    <location>
        <position position="115"/>
    </location>
</feature>
<accession>A0AB39KMU6</accession>
<keyword evidence="2 3" id="KW-0520">NAD</keyword>
<comment type="catalytic activity">
    <reaction evidence="3">
        <text>N(6)-acetyl-L-lysyl-[protein] + NAD(+) + H2O = 2''-O-acetyl-ADP-D-ribose + nicotinamide + L-lysyl-[protein]</text>
        <dbReference type="Rhea" id="RHEA:43636"/>
        <dbReference type="Rhea" id="RHEA-COMP:9752"/>
        <dbReference type="Rhea" id="RHEA-COMP:10731"/>
        <dbReference type="ChEBI" id="CHEBI:15377"/>
        <dbReference type="ChEBI" id="CHEBI:17154"/>
        <dbReference type="ChEBI" id="CHEBI:29969"/>
        <dbReference type="ChEBI" id="CHEBI:57540"/>
        <dbReference type="ChEBI" id="CHEBI:61930"/>
        <dbReference type="ChEBI" id="CHEBI:83767"/>
        <dbReference type="EC" id="2.3.1.286"/>
    </reaction>
</comment>
<dbReference type="GO" id="GO:0036055">
    <property type="term" value="F:protein-succinyllysine desuccinylase activity"/>
    <property type="evidence" value="ECO:0007669"/>
    <property type="project" value="UniProtKB-UniRule"/>
</dbReference>
<evidence type="ECO:0000259" key="5">
    <source>
        <dbReference type="PROSITE" id="PS50305"/>
    </source>
</evidence>
<protein>
    <recommendedName>
        <fullName evidence="3">NAD-dependent protein deacylase</fullName>
        <ecNumber evidence="3">2.3.1.286</ecNumber>
    </recommendedName>
    <alternativeName>
        <fullName evidence="3">Regulatory protein SIR2 homolog</fullName>
    </alternativeName>
</protein>
<proteinExistence type="inferred from homology"/>
<gene>
    <name evidence="3" type="primary">cobB</name>
    <name evidence="6" type="ORF">ABOZ73_09465</name>
</gene>
<dbReference type="EMBL" id="CP158375">
    <property type="protein sequence ID" value="XDO95057.1"/>
    <property type="molecule type" value="Genomic_DNA"/>
</dbReference>
<feature type="binding site" evidence="3">
    <location>
        <begin position="97"/>
        <end position="100"/>
    </location>
    <ligand>
        <name>NAD(+)</name>
        <dbReference type="ChEBI" id="CHEBI:57540"/>
    </ligand>
</feature>
<feature type="binding site" evidence="3">
    <location>
        <position position="59"/>
    </location>
    <ligand>
        <name>substrate</name>
    </ligand>
</feature>
<organism evidence="6">
    <name type="scientific">Caulobacter sp. 73W</name>
    <dbReference type="NCBI Taxonomy" id="3161137"/>
    <lineage>
        <taxon>Bacteria</taxon>
        <taxon>Pseudomonadati</taxon>
        <taxon>Pseudomonadota</taxon>
        <taxon>Alphaproteobacteria</taxon>
        <taxon>Caulobacterales</taxon>
        <taxon>Caulobacteraceae</taxon>
        <taxon>Caulobacter</taxon>
    </lineage>
</organism>
<dbReference type="PANTHER" id="PTHR11085:SF4">
    <property type="entry name" value="NAD-DEPENDENT PROTEIN DEACYLASE"/>
    <property type="match status" value="1"/>
</dbReference>
<dbReference type="Gene3D" id="3.30.1600.10">
    <property type="entry name" value="SIR2/SIRT2 'Small Domain"/>
    <property type="match status" value="1"/>
</dbReference>
<keyword evidence="3 4" id="KW-0862">Zinc</keyword>
<keyword evidence="3" id="KW-0963">Cytoplasm</keyword>
<evidence type="ECO:0000256" key="2">
    <source>
        <dbReference type="ARBA" id="ARBA00023027"/>
    </source>
</evidence>
<evidence type="ECO:0000256" key="3">
    <source>
        <dbReference type="HAMAP-Rule" id="MF_01121"/>
    </source>
</evidence>
<comment type="cofactor">
    <cofactor evidence="3">
        <name>Zn(2+)</name>
        <dbReference type="ChEBI" id="CHEBI:29105"/>
    </cofactor>
    <text evidence="3">Binds 1 zinc ion per subunit.</text>
</comment>
<feature type="binding site" evidence="3">
    <location>
        <begin position="15"/>
        <end position="34"/>
    </location>
    <ligand>
        <name>NAD(+)</name>
        <dbReference type="ChEBI" id="CHEBI:57540"/>
    </ligand>
</feature>
<dbReference type="Pfam" id="PF02146">
    <property type="entry name" value="SIR2"/>
    <property type="match status" value="1"/>
</dbReference>
<reference evidence="6" key="1">
    <citation type="submission" date="2024-06" db="EMBL/GenBank/DDBJ databases">
        <title>Caulobacter inopinatus, sp. nov.</title>
        <authorList>
            <person name="Donachie S.P."/>
        </authorList>
    </citation>
    <scope>NUCLEOTIDE SEQUENCE</scope>
    <source>
        <strain evidence="6">73W</strain>
    </source>
</reference>
<feature type="binding site" evidence="3">
    <location>
        <begin position="182"/>
        <end position="184"/>
    </location>
    <ligand>
        <name>NAD(+)</name>
        <dbReference type="ChEBI" id="CHEBI:57540"/>
    </ligand>
</feature>
<feature type="binding site" evidence="3 4">
    <location>
        <position position="145"/>
    </location>
    <ligand>
        <name>Zn(2+)</name>
        <dbReference type="ChEBI" id="CHEBI:29105"/>
    </ligand>
</feature>
<dbReference type="HAMAP" id="MF_01121">
    <property type="entry name" value="Sirtuin_ClassIII"/>
    <property type="match status" value="1"/>
</dbReference>
<feature type="binding site" evidence="3">
    <location>
        <position position="226"/>
    </location>
    <ligand>
        <name>NAD(+)</name>
        <dbReference type="ChEBI" id="CHEBI:57540"/>
    </ligand>
</feature>
<comment type="function">
    <text evidence="3">NAD-dependent lysine deacetylase and desuccinylase that specifically removes acetyl and succinyl groups on target proteins. Modulates the activities of several proteins which are inactive in their acylated form.</text>
</comment>
<sequence length="240" mass="26247">MSEGVKNLRIFLLTGAGVSAESGLGTFRDKGGLWTRFDLNEVATPQGYARDPAKVLAFYSMRRENHGEAEPNAAHFAVARLERELAARGGKLFLCTQNVDELHERGGARAVHHMHGQVFRSRCGHCGVIFDDRAALTLDRACPHCGHAGLLRPDVVWFGETPLGLDLIDEELSDADLFVSLGTSGSVYPAAGLVSQARTWGIRTCELNLEPSQNAFAFDDRRYGPATEIVPAWVEEVLRA</sequence>
<dbReference type="SUPFAM" id="SSF52467">
    <property type="entry name" value="DHS-like NAD/FAD-binding domain"/>
    <property type="match status" value="1"/>
</dbReference>
<evidence type="ECO:0000313" key="6">
    <source>
        <dbReference type="EMBL" id="XDO95057.1"/>
    </source>
</evidence>
<dbReference type="InterPro" id="IPR026591">
    <property type="entry name" value="Sirtuin_cat_small_dom_sf"/>
</dbReference>
<comment type="domain">
    <text evidence="3">2 residues (Tyr-59 and Arg-62) present in a large hydrophobic pocket are probably involved in substrate specificity. They are important for desuccinylation activity, but dispensable for deacetylation activity.</text>
</comment>
<dbReference type="AlphaFoldDB" id="A0AB39KMU6"/>
<feature type="binding site" evidence="3 4">
    <location>
        <position position="142"/>
    </location>
    <ligand>
        <name>Zn(2+)</name>
        <dbReference type="ChEBI" id="CHEBI:29105"/>
    </ligand>
</feature>
<dbReference type="InterPro" id="IPR050134">
    <property type="entry name" value="NAD-dep_sirtuin_deacylases"/>
</dbReference>
<dbReference type="InterPro" id="IPR003000">
    <property type="entry name" value="Sirtuin"/>
</dbReference>